<dbReference type="PANTHER" id="PTHR43138:SF1">
    <property type="entry name" value="N-ACETYLTRANSFERASE ACA1"/>
    <property type="match status" value="1"/>
</dbReference>
<reference evidence="2" key="1">
    <citation type="submission" date="2020-05" db="EMBL/GenBank/DDBJ databases">
        <title>Phylogenomic resolution of chytrid fungi.</title>
        <authorList>
            <person name="Stajich J.E."/>
            <person name="Amses K."/>
            <person name="Simmons R."/>
            <person name="Seto K."/>
            <person name="Myers J."/>
            <person name="Bonds A."/>
            <person name="Quandt C.A."/>
            <person name="Barry K."/>
            <person name="Liu P."/>
            <person name="Grigoriev I."/>
            <person name="Longcore J.E."/>
            <person name="James T.Y."/>
        </authorList>
    </citation>
    <scope>NUCLEOTIDE SEQUENCE</scope>
    <source>
        <strain evidence="2">JEL0513</strain>
    </source>
</reference>
<dbReference type="Gene3D" id="3.40.630.30">
    <property type="match status" value="1"/>
</dbReference>
<dbReference type="InterPro" id="IPR016181">
    <property type="entry name" value="Acyl_CoA_acyltransferase"/>
</dbReference>
<sequence length="312" mass="35137">MKGIASNYQNKVKIGMKEMKEIIFGESDVITFVNAQKITQNKKTRDSTDTKRNIIKYFTLKEFWQISKKVLTVEILKLSHLNPNYSKMCAESAEFPVNQWSISNYRKKLAYNYAQAFLAVLGAGHQKRLEMNRKSVPRRIFPVLRTHQAEKVMSSAYGSLEAPLAVDRNELARVLPVHAILKDGTRVVLEQASATLLSDEAVVSRLNAMLNYEIDQGNTYPQEFTLDRDSFKAYFLSAAAFVLRAVDNANEIIGTFYVKPNYPGRCSHICNGGFITANEWRGKGVGKILANTFLTVAPLLGYKASVFNLVFA</sequence>
<dbReference type="AlphaFoldDB" id="A0AAD5T9N0"/>
<proteinExistence type="predicted"/>
<gene>
    <name evidence="2" type="ORF">HK100_007047</name>
</gene>
<dbReference type="SUPFAM" id="SSF55729">
    <property type="entry name" value="Acyl-CoA N-acyltransferases (Nat)"/>
    <property type="match status" value="1"/>
</dbReference>
<dbReference type="GO" id="GO:0005634">
    <property type="term" value="C:nucleus"/>
    <property type="evidence" value="ECO:0007669"/>
    <property type="project" value="TreeGrafter"/>
</dbReference>
<dbReference type="GO" id="GO:0016747">
    <property type="term" value="F:acyltransferase activity, transferring groups other than amino-acyl groups"/>
    <property type="evidence" value="ECO:0007669"/>
    <property type="project" value="InterPro"/>
</dbReference>
<name>A0AAD5T9N0_9FUNG</name>
<dbReference type="EMBL" id="JADGJH010000033">
    <property type="protein sequence ID" value="KAJ3141417.1"/>
    <property type="molecule type" value="Genomic_DNA"/>
</dbReference>
<dbReference type="CDD" id="cd04301">
    <property type="entry name" value="NAT_SF"/>
    <property type="match status" value="1"/>
</dbReference>
<dbReference type="InterPro" id="IPR000182">
    <property type="entry name" value="GNAT_dom"/>
</dbReference>
<evidence type="ECO:0000313" key="2">
    <source>
        <dbReference type="EMBL" id="KAJ3141417.1"/>
    </source>
</evidence>
<dbReference type="PANTHER" id="PTHR43138">
    <property type="entry name" value="ACETYLTRANSFERASE, GNAT FAMILY"/>
    <property type="match status" value="1"/>
</dbReference>
<feature type="domain" description="N-acetyltransferase" evidence="1">
    <location>
        <begin position="221"/>
        <end position="304"/>
    </location>
</feature>
<keyword evidence="3" id="KW-1185">Reference proteome</keyword>
<protein>
    <recommendedName>
        <fullName evidence="1">N-acetyltransferase domain-containing protein</fullName>
    </recommendedName>
</protein>
<comment type="caution">
    <text evidence="2">The sequence shown here is derived from an EMBL/GenBank/DDBJ whole genome shotgun (WGS) entry which is preliminary data.</text>
</comment>
<evidence type="ECO:0000313" key="3">
    <source>
        <dbReference type="Proteomes" id="UP001211907"/>
    </source>
</evidence>
<dbReference type="Proteomes" id="UP001211907">
    <property type="component" value="Unassembled WGS sequence"/>
</dbReference>
<accession>A0AAD5T9N0</accession>
<evidence type="ECO:0000259" key="1">
    <source>
        <dbReference type="Pfam" id="PF00583"/>
    </source>
</evidence>
<dbReference type="InterPro" id="IPR052742">
    <property type="entry name" value="Mito_N-acetyltransferase"/>
</dbReference>
<organism evidence="2 3">
    <name type="scientific">Physocladia obscura</name>
    <dbReference type="NCBI Taxonomy" id="109957"/>
    <lineage>
        <taxon>Eukaryota</taxon>
        <taxon>Fungi</taxon>
        <taxon>Fungi incertae sedis</taxon>
        <taxon>Chytridiomycota</taxon>
        <taxon>Chytridiomycota incertae sedis</taxon>
        <taxon>Chytridiomycetes</taxon>
        <taxon>Chytridiales</taxon>
        <taxon>Chytriomycetaceae</taxon>
        <taxon>Physocladia</taxon>
    </lineage>
</organism>
<dbReference type="Pfam" id="PF00583">
    <property type="entry name" value="Acetyltransf_1"/>
    <property type="match status" value="1"/>
</dbReference>